<gene>
    <name evidence="1" type="ORF">LCGC14_2987390</name>
</gene>
<reference evidence="1" key="1">
    <citation type="journal article" date="2015" name="Nature">
        <title>Complex archaea that bridge the gap between prokaryotes and eukaryotes.</title>
        <authorList>
            <person name="Spang A."/>
            <person name="Saw J.H."/>
            <person name="Jorgensen S.L."/>
            <person name="Zaremba-Niedzwiedzka K."/>
            <person name="Martijn J."/>
            <person name="Lind A.E."/>
            <person name="van Eijk R."/>
            <person name="Schleper C."/>
            <person name="Guy L."/>
            <person name="Ettema T.J."/>
        </authorList>
    </citation>
    <scope>NUCLEOTIDE SEQUENCE</scope>
</reference>
<protein>
    <submittedName>
        <fullName evidence="1">Uncharacterized protein</fullName>
    </submittedName>
</protein>
<sequence>MSDYVLEFDLNSYHQLDEYALLSCQKYNYGNDSDWFGSFRGGLYGSYARIHGVCSHYYTVHAWMPRPRLPSETEYHLASLFFNMDSMIECITYAFNALGFCASGDKGFRDITCERSLKKISPCDILGRPNANPPQSHLPEYDSYFPEVRKYWESKRDLINMIFEQHDVSKHRETIFVGGKCRTTPPLGYFESIGVDPKNPSESSLFWPMEEI</sequence>
<comment type="caution">
    <text evidence="1">The sequence shown here is derived from an EMBL/GenBank/DDBJ whole genome shotgun (WGS) entry which is preliminary data.</text>
</comment>
<name>A0A0F8X5Q3_9ZZZZ</name>
<dbReference type="EMBL" id="LAZR01061170">
    <property type="protein sequence ID" value="KKK64123.1"/>
    <property type="molecule type" value="Genomic_DNA"/>
</dbReference>
<dbReference type="AlphaFoldDB" id="A0A0F8X5Q3"/>
<organism evidence="1">
    <name type="scientific">marine sediment metagenome</name>
    <dbReference type="NCBI Taxonomy" id="412755"/>
    <lineage>
        <taxon>unclassified sequences</taxon>
        <taxon>metagenomes</taxon>
        <taxon>ecological metagenomes</taxon>
    </lineage>
</organism>
<accession>A0A0F8X5Q3</accession>
<proteinExistence type="predicted"/>
<feature type="non-terminal residue" evidence="1">
    <location>
        <position position="212"/>
    </location>
</feature>
<evidence type="ECO:0000313" key="1">
    <source>
        <dbReference type="EMBL" id="KKK64123.1"/>
    </source>
</evidence>